<dbReference type="PROSITE" id="PS50920">
    <property type="entry name" value="SOLCAR"/>
    <property type="match status" value="3"/>
</dbReference>
<feature type="repeat" description="Solcar" evidence="10">
    <location>
        <begin position="2"/>
        <end position="93"/>
    </location>
</feature>
<sequence length="327" mass="35279">MSADFWAGYLSGAAGILIGNPLDLIKTRLQAGAGPPQTAKPPSHGVASGGSSRPLTSHFDRTSTLVRGVTAPILGYGALNAILYVSYNRTLSLLSPSPSSSPSPLPEPPSFPKIWAAGAIGGLATFIVSAPTELVKCRVQVAKGEGVSSWGVAREIWRREGVRGLYWGGGVTAVRDAVGYGFYFWSYELSKQALTKPDDTDRQAALKVLLCGGLAGVVTWASIFPLDVIKTRVQTQELPQFILPEEERPLRGSQGSQGSQSADRGYRKIGAIEMARKAYQTEGYAVFFRGLGICSVRAFIVNAVQWAVYEWMMRILTEKKTDRNHPS</sequence>
<evidence type="ECO:0000256" key="8">
    <source>
        <dbReference type="ARBA" id="ARBA00023128"/>
    </source>
</evidence>
<feature type="transmembrane region" description="Helical" evidence="13">
    <location>
        <begin position="65"/>
        <end position="87"/>
    </location>
</feature>
<feature type="transmembrane region" description="Helical" evidence="13">
    <location>
        <begin position="114"/>
        <end position="135"/>
    </location>
</feature>
<gene>
    <name evidence="14" type="ORF">K402DRAFT_378671</name>
</gene>
<keyword evidence="9 10" id="KW-0472">Membrane</keyword>
<evidence type="ECO:0000313" key="14">
    <source>
        <dbReference type="EMBL" id="KAF1985868.1"/>
    </source>
</evidence>
<dbReference type="InterPro" id="IPR023395">
    <property type="entry name" value="MCP_dom_sf"/>
</dbReference>
<dbReference type="Pfam" id="PF00153">
    <property type="entry name" value="Mito_carr"/>
    <property type="match status" value="3"/>
</dbReference>
<keyword evidence="7 13" id="KW-1133">Transmembrane helix</keyword>
<evidence type="ECO:0000256" key="12">
    <source>
        <dbReference type="SAM" id="MobiDB-lite"/>
    </source>
</evidence>
<comment type="similarity">
    <text evidence="2 11">Belongs to the mitochondrial carrier (TC 2.A.29) family.</text>
</comment>
<dbReference type="InterPro" id="IPR050567">
    <property type="entry name" value="Mitochondrial_Carrier"/>
</dbReference>
<evidence type="ECO:0000256" key="7">
    <source>
        <dbReference type="ARBA" id="ARBA00022989"/>
    </source>
</evidence>
<evidence type="ECO:0000256" key="10">
    <source>
        <dbReference type="PROSITE-ProRule" id="PRU00282"/>
    </source>
</evidence>
<keyword evidence="15" id="KW-1185">Reference proteome</keyword>
<dbReference type="GO" id="GO:0031966">
    <property type="term" value="C:mitochondrial membrane"/>
    <property type="evidence" value="ECO:0007669"/>
    <property type="project" value="UniProtKB-SubCell"/>
</dbReference>
<dbReference type="AlphaFoldDB" id="A0A6G1GYR3"/>
<keyword evidence="4 10" id="KW-0812">Transmembrane</keyword>
<accession>A0A6G1GYR3</accession>
<dbReference type="OrthoDB" id="193856at2759"/>
<protein>
    <submittedName>
        <fullName evidence="14">Mitochondrial carrier protein-like protein</fullName>
    </submittedName>
</protein>
<proteinExistence type="inferred from homology"/>
<keyword evidence="8" id="KW-0496">Mitochondrion</keyword>
<feature type="repeat" description="Solcar" evidence="10">
    <location>
        <begin position="109"/>
        <end position="193"/>
    </location>
</feature>
<evidence type="ECO:0000256" key="13">
    <source>
        <dbReference type="SAM" id="Phobius"/>
    </source>
</evidence>
<evidence type="ECO:0000256" key="1">
    <source>
        <dbReference type="ARBA" id="ARBA00004225"/>
    </source>
</evidence>
<evidence type="ECO:0000256" key="9">
    <source>
        <dbReference type="ARBA" id="ARBA00023136"/>
    </source>
</evidence>
<evidence type="ECO:0000256" key="11">
    <source>
        <dbReference type="RuleBase" id="RU000488"/>
    </source>
</evidence>
<organism evidence="14 15">
    <name type="scientific">Aulographum hederae CBS 113979</name>
    <dbReference type="NCBI Taxonomy" id="1176131"/>
    <lineage>
        <taxon>Eukaryota</taxon>
        <taxon>Fungi</taxon>
        <taxon>Dikarya</taxon>
        <taxon>Ascomycota</taxon>
        <taxon>Pezizomycotina</taxon>
        <taxon>Dothideomycetes</taxon>
        <taxon>Pleosporomycetidae</taxon>
        <taxon>Aulographales</taxon>
        <taxon>Aulographaceae</taxon>
    </lineage>
</organism>
<evidence type="ECO:0000256" key="3">
    <source>
        <dbReference type="ARBA" id="ARBA00022448"/>
    </source>
</evidence>
<dbReference type="PANTHER" id="PTHR45624">
    <property type="entry name" value="MITOCHONDRIAL BASIC AMINO ACIDS TRANSPORTER-RELATED"/>
    <property type="match status" value="1"/>
</dbReference>
<feature type="transmembrane region" description="Helical" evidence="13">
    <location>
        <begin position="164"/>
        <end position="185"/>
    </location>
</feature>
<keyword evidence="5" id="KW-0677">Repeat</keyword>
<name>A0A6G1GYR3_9PEZI</name>
<keyword evidence="6" id="KW-0999">Mitochondrion inner membrane</keyword>
<comment type="subcellular location">
    <subcellularLocation>
        <location evidence="1">Mitochondrion membrane</location>
        <topology evidence="1">Multi-pass membrane protein</topology>
    </subcellularLocation>
</comment>
<evidence type="ECO:0000256" key="4">
    <source>
        <dbReference type="ARBA" id="ARBA00022692"/>
    </source>
</evidence>
<feature type="transmembrane region" description="Helical" evidence="13">
    <location>
        <begin position="6"/>
        <end position="25"/>
    </location>
</feature>
<feature type="transmembrane region" description="Helical" evidence="13">
    <location>
        <begin position="205"/>
        <end position="226"/>
    </location>
</feature>
<dbReference type="SUPFAM" id="SSF103506">
    <property type="entry name" value="Mitochondrial carrier"/>
    <property type="match status" value="1"/>
</dbReference>
<dbReference type="GO" id="GO:0022857">
    <property type="term" value="F:transmembrane transporter activity"/>
    <property type="evidence" value="ECO:0007669"/>
    <property type="project" value="TreeGrafter"/>
</dbReference>
<dbReference type="Gene3D" id="1.50.40.10">
    <property type="entry name" value="Mitochondrial carrier domain"/>
    <property type="match status" value="2"/>
</dbReference>
<dbReference type="Proteomes" id="UP000800041">
    <property type="component" value="Unassembled WGS sequence"/>
</dbReference>
<dbReference type="PANTHER" id="PTHR45624:SF10">
    <property type="entry name" value="SLC (SOLUTE CARRIER) HOMOLOG"/>
    <property type="match status" value="1"/>
</dbReference>
<evidence type="ECO:0000256" key="5">
    <source>
        <dbReference type="ARBA" id="ARBA00022737"/>
    </source>
</evidence>
<keyword evidence="3 11" id="KW-0813">Transport</keyword>
<evidence type="ECO:0000256" key="6">
    <source>
        <dbReference type="ARBA" id="ARBA00022792"/>
    </source>
</evidence>
<feature type="repeat" description="Solcar" evidence="10">
    <location>
        <begin position="203"/>
        <end position="315"/>
    </location>
</feature>
<reference evidence="14" key="1">
    <citation type="journal article" date="2020" name="Stud. Mycol.">
        <title>101 Dothideomycetes genomes: a test case for predicting lifestyles and emergence of pathogens.</title>
        <authorList>
            <person name="Haridas S."/>
            <person name="Albert R."/>
            <person name="Binder M."/>
            <person name="Bloem J."/>
            <person name="Labutti K."/>
            <person name="Salamov A."/>
            <person name="Andreopoulos B."/>
            <person name="Baker S."/>
            <person name="Barry K."/>
            <person name="Bills G."/>
            <person name="Bluhm B."/>
            <person name="Cannon C."/>
            <person name="Castanera R."/>
            <person name="Culley D."/>
            <person name="Daum C."/>
            <person name="Ezra D."/>
            <person name="Gonzalez J."/>
            <person name="Henrissat B."/>
            <person name="Kuo A."/>
            <person name="Liang C."/>
            <person name="Lipzen A."/>
            <person name="Lutzoni F."/>
            <person name="Magnuson J."/>
            <person name="Mondo S."/>
            <person name="Nolan M."/>
            <person name="Ohm R."/>
            <person name="Pangilinan J."/>
            <person name="Park H.-J."/>
            <person name="Ramirez L."/>
            <person name="Alfaro M."/>
            <person name="Sun H."/>
            <person name="Tritt A."/>
            <person name="Yoshinaga Y."/>
            <person name="Zwiers L.-H."/>
            <person name="Turgeon B."/>
            <person name="Goodwin S."/>
            <person name="Spatafora J."/>
            <person name="Crous P."/>
            <person name="Grigoriev I."/>
        </authorList>
    </citation>
    <scope>NUCLEOTIDE SEQUENCE</scope>
    <source>
        <strain evidence="14">CBS 113979</strain>
    </source>
</reference>
<feature type="region of interest" description="Disordered" evidence="12">
    <location>
        <begin position="32"/>
        <end position="54"/>
    </location>
</feature>
<dbReference type="EMBL" id="ML977160">
    <property type="protein sequence ID" value="KAF1985868.1"/>
    <property type="molecule type" value="Genomic_DNA"/>
</dbReference>
<evidence type="ECO:0000313" key="15">
    <source>
        <dbReference type="Proteomes" id="UP000800041"/>
    </source>
</evidence>
<evidence type="ECO:0000256" key="2">
    <source>
        <dbReference type="ARBA" id="ARBA00006375"/>
    </source>
</evidence>
<dbReference type="InterPro" id="IPR018108">
    <property type="entry name" value="MCP_transmembrane"/>
</dbReference>